<dbReference type="SMART" id="SM00507">
    <property type="entry name" value="HNHc"/>
    <property type="match status" value="1"/>
</dbReference>
<evidence type="ECO:0000313" key="3">
    <source>
        <dbReference type="EMBL" id="TFC51652.1"/>
    </source>
</evidence>
<keyword evidence="3" id="KW-0255">Endonuclease</keyword>
<dbReference type="InterPro" id="IPR003870">
    <property type="entry name" value="DUF222"/>
</dbReference>
<dbReference type="AlphaFoldDB" id="A0AAQ2C8P3"/>
<keyword evidence="4" id="KW-1185">Reference proteome</keyword>
<evidence type="ECO:0000256" key="1">
    <source>
        <dbReference type="SAM" id="MobiDB-lite"/>
    </source>
</evidence>
<organism evidence="3 4">
    <name type="scientific">Cryobacterium shii</name>
    <dbReference type="NCBI Taxonomy" id="1259235"/>
    <lineage>
        <taxon>Bacteria</taxon>
        <taxon>Bacillati</taxon>
        <taxon>Actinomycetota</taxon>
        <taxon>Actinomycetes</taxon>
        <taxon>Micrococcales</taxon>
        <taxon>Microbacteriaceae</taxon>
        <taxon>Cryobacterium</taxon>
    </lineage>
</organism>
<accession>A0AAQ2C8P3</accession>
<evidence type="ECO:0000313" key="4">
    <source>
        <dbReference type="Proteomes" id="UP000297403"/>
    </source>
</evidence>
<keyword evidence="3" id="KW-0378">Hydrolase</keyword>
<evidence type="ECO:0000259" key="2">
    <source>
        <dbReference type="SMART" id="SM00507"/>
    </source>
</evidence>
<proteinExistence type="predicted"/>
<reference evidence="3 4" key="1">
    <citation type="submission" date="2019-03" db="EMBL/GenBank/DDBJ databases">
        <title>Genomics of glacier-inhabiting Cryobacterium strains.</title>
        <authorList>
            <person name="Liu Q."/>
            <person name="Xin Y.-H."/>
        </authorList>
    </citation>
    <scope>NUCLEOTIDE SEQUENCE [LARGE SCALE GENOMIC DNA]</scope>
    <source>
        <strain evidence="4">TMT1-22</strain>
    </source>
</reference>
<feature type="domain" description="HNH nuclease" evidence="2">
    <location>
        <begin position="316"/>
        <end position="368"/>
    </location>
</feature>
<dbReference type="RefSeq" id="WP_134450986.1">
    <property type="nucleotide sequence ID" value="NZ_SOFY01000013.1"/>
</dbReference>
<protein>
    <submittedName>
        <fullName evidence="3">HNH endonuclease</fullName>
    </submittedName>
</protein>
<gene>
    <name evidence="3" type="ORF">E3O49_03150</name>
</gene>
<name>A0AAQ2C8P3_9MICO</name>
<sequence length="429" mass="47013">MKPAVIEEREAMGRHFDAIKDAHSEVARAQAKVARLIEDARRFGQAIAHNAARIPGARWDAREVAEREFSSELACTIRVPQRTAENLVAESRALACDLPATRAALASGEISYQHAKAVINQAWSVPAEGRAKFEAAVLKSASTLTASKLKYNARILRERWHPETIKARHQKSVQDRAVFFEPEPDGMASLTFYASAEKAQAAYERVTLMALSLQSKEEERTLTQLKADVFEDLILDGVTPSGLGKGIRGSVNITVPVFSLMGLNDEPAHLEGYGPIDADTARRIAAGAPSFTRLLVHPETGVVLSVGRDRYKVPKDLKKYLRVRDETCRFPGCNRSAAHADLDHSLDWQFNGLTAEDNLAHLCPPCHALKSETGWSVKHLELGVLEWMSPSGRSFMTEPATVIRAVAPEPPPQPAPESVLDPGPDPAPF</sequence>
<dbReference type="GO" id="GO:0004519">
    <property type="term" value="F:endonuclease activity"/>
    <property type="evidence" value="ECO:0007669"/>
    <property type="project" value="UniProtKB-KW"/>
</dbReference>
<dbReference type="CDD" id="cd00085">
    <property type="entry name" value="HNHc"/>
    <property type="match status" value="1"/>
</dbReference>
<dbReference type="InterPro" id="IPR003615">
    <property type="entry name" value="HNH_nuc"/>
</dbReference>
<dbReference type="Pfam" id="PF02720">
    <property type="entry name" value="DUF222"/>
    <property type="match status" value="1"/>
</dbReference>
<dbReference type="Proteomes" id="UP000297403">
    <property type="component" value="Unassembled WGS sequence"/>
</dbReference>
<comment type="caution">
    <text evidence="3">The sequence shown here is derived from an EMBL/GenBank/DDBJ whole genome shotgun (WGS) entry which is preliminary data.</text>
</comment>
<dbReference type="EMBL" id="SOFY01000013">
    <property type="protein sequence ID" value="TFC51652.1"/>
    <property type="molecule type" value="Genomic_DNA"/>
</dbReference>
<keyword evidence="3" id="KW-0540">Nuclease</keyword>
<feature type="region of interest" description="Disordered" evidence="1">
    <location>
        <begin position="406"/>
        <end position="429"/>
    </location>
</feature>